<sequence length="66" mass="7703">MEPQRKKEERAAMKHLAPRPVCRCLADWQNMGAAGDTRPEPRRLEEAGWRPMSQMRPQANKRLDDC</sequence>
<dbReference type="AlphaFoldDB" id="A0A9D4N1M0"/>
<accession>A0A9D4N1M0</accession>
<feature type="region of interest" description="Disordered" evidence="1">
    <location>
        <begin position="32"/>
        <end position="66"/>
    </location>
</feature>
<feature type="compositionally biased region" description="Basic and acidic residues" evidence="1">
    <location>
        <begin position="37"/>
        <end position="48"/>
    </location>
</feature>
<name>A0A9D4N1M0_DREPO</name>
<evidence type="ECO:0000256" key="1">
    <source>
        <dbReference type="SAM" id="MobiDB-lite"/>
    </source>
</evidence>
<dbReference type="Proteomes" id="UP000828390">
    <property type="component" value="Unassembled WGS sequence"/>
</dbReference>
<evidence type="ECO:0000313" key="3">
    <source>
        <dbReference type="Proteomes" id="UP000828390"/>
    </source>
</evidence>
<organism evidence="2 3">
    <name type="scientific">Dreissena polymorpha</name>
    <name type="common">Zebra mussel</name>
    <name type="synonym">Mytilus polymorpha</name>
    <dbReference type="NCBI Taxonomy" id="45954"/>
    <lineage>
        <taxon>Eukaryota</taxon>
        <taxon>Metazoa</taxon>
        <taxon>Spiralia</taxon>
        <taxon>Lophotrochozoa</taxon>
        <taxon>Mollusca</taxon>
        <taxon>Bivalvia</taxon>
        <taxon>Autobranchia</taxon>
        <taxon>Heteroconchia</taxon>
        <taxon>Euheterodonta</taxon>
        <taxon>Imparidentia</taxon>
        <taxon>Neoheterodontei</taxon>
        <taxon>Myida</taxon>
        <taxon>Dreissenoidea</taxon>
        <taxon>Dreissenidae</taxon>
        <taxon>Dreissena</taxon>
    </lineage>
</organism>
<dbReference type="EMBL" id="JAIWYP010000001">
    <property type="protein sequence ID" value="KAH3886491.1"/>
    <property type="molecule type" value="Genomic_DNA"/>
</dbReference>
<proteinExistence type="predicted"/>
<gene>
    <name evidence="2" type="ORF">DPMN_010501</name>
</gene>
<reference evidence="2" key="1">
    <citation type="journal article" date="2019" name="bioRxiv">
        <title>The Genome of the Zebra Mussel, Dreissena polymorpha: A Resource for Invasive Species Research.</title>
        <authorList>
            <person name="McCartney M.A."/>
            <person name="Auch B."/>
            <person name="Kono T."/>
            <person name="Mallez S."/>
            <person name="Zhang Y."/>
            <person name="Obille A."/>
            <person name="Becker A."/>
            <person name="Abrahante J.E."/>
            <person name="Garbe J."/>
            <person name="Badalamenti J.P."/>
            <person name="Herman A."/>
            <person name="Mangelson H."/>
            <person name="Liachko I."/>
            <person name="Sullivan S."/>
            <person name="Sone E.D."/>
            <person name="Koren S."/>
            <person name="Silverstein K.A.T."/>
            <person name="Beckman K.B."/>
            <person name="Gohl D.M."/>
        </authorList>
    </citation>
    <scope>NUCLEOTIDE SEQUENCE</scope>
    <source>
        <strain evidence="2">Duluth1</strain>
        <tissue evidence="2">Whole animal</tissue>
    </source>
</reference>
<protein>
    <submittedName>
        <fullName evidence="2">Uncharacterized protein</fullName>
    </submittedName>
</protein>
<evidence type="ECO:0000313" key="2">
    <source>
        <dbReference type="EMBL" id="KAH3886491.1"/>
    </source>
</evidence>
<keyword evidence="3" id="KW-1185">Reference proteome</keyword>
<reference evidence="2" key="2">
    <citation type="submission" date="2020-11" db="EMBL/GenBank/DDBJ databases">
        <authorList>
            <person name="McCartney M.A."/>
            <person name="Auch B."/>
            <person name="Kono T."/>
            <person name="Mallez S."/>
            <person name="Becker A."/>
            <person name="Gohl D.M."/>
            <person name="Silverstein K.A.T."/>
            <person name="Koren S."/>
            <person name="Bechman K.B."/>
            <person name="Herman A."/>
            <person name="Abrahante J.E."/>
            <person name="Garbe J."/>
        </authorList>
    </citation>
    <scope>NUCLEOTIDE SEQUENCE</scope>
    <source>
        <strain evidence="2">Duluth1</strain>
        <tissue evidence="2">Whole animal</tissue>
    </source>
</reference>
<comment type="caution">
    <text evidence="2">The sequence shown here is derived from an EMBL/GenBank/DDBJ whole genome shotgun (WGS) entry which is preliminary data.</text>
</comment>